<dbReference type="RefSeq" id="WP_183959562.1">
    <property type="nucleotide sequence ID" value="NZ_JACHHP010000001.1"/>
</dbReference>
<dbReference type="EMBL" id="JACHHP010000001">
    <property type="protein sequence ID" value="MBB5207043.1"/>
    <property type="molecule type" value="Genomic_DNA"/>
</dbReference>
<proteinExistence type="predicted"/>
<accession>A0A7W8D328</accession>
<gene>
    <name evidence="1" type="ORF">HNQ52_000559</name>
</gene>
<dbReference type="AlphaFoldDB" id="A0A7W8D328"/>
<protein>
    <submittedName>
        <fullName evidence="1">Uncharacterized protein</fullName>
    </submittedName>
</protein>
<dbReference type="Proteomes" id="UP000521199">
    <property type="component" value="Unassembled WGS sequence"/>
</dbReference>
<sequence>MDDDIKGNHDFTVLIATMGYEYIVEVGDVQDWSTAPDGKTGTISVKGKEAFWKDKVFVLQSQNYYVAEGTDENGKYRIDARFRRGMHTTSNVPVWQIYATATVGELLHGGPPDWGGQNQN</sequence>
<reference evidence="1 2" key="1">
    <citation type="submission" date="2020-08" db="EMBL/GenBank/DDBJ databases">
        <title>Genomic Encyclopedia of Type Strains, Phase IV (KMG-IV): sequencing the most valuable type-strain genomes for metagenomic binning, comparative biology and taxonomic classification.</title>
        <authorList>
            <person name="Goeker M."/>
        </authorList>
    </citation>
    <scope>NUCLEOTIDE SEQUENCE [LARGE SCALE GENOMIC DNA]</scope>
    <source>
        <strain evidence="1 2">DSM 24163</strain>
    </source>
</reference>
<organism evidence="1 2">
    <name type="scientific">Chiayiivirga flava</name>
    <dbReference type="NCBI Taxonomy" id="659595"/>
    <lineage>
        <taxon>Bacteria</taxon>
        <taxon>Pseudomonadati</taxon>
        <taxon>Pseudomonadota</taxon>
        <taxon>Gammaproteobacteria</taxon>
        <taxon>Lysobacterales</taxon>
        <taxon>Lysobacteraceae</taxon>
        <taxon>Chiayiivirga</taxon>
    </lineage>
</organism>
<comment type="caution">
    <text evidence="1">The sequence shown here is derived from an EMBL/GenBank/DDBJ whole genome shotgun (WGS) entry which is preliminary data.</text>
</comment>
<evidence type="ECO:0000313" key="1">
    <source>
        <dbReference type="EMBL" id="MBB5207043.1"/>
    </source>
</evidence>
<name>A0A7W8D328_9GAMM</name>
<keyword evidence="2" id="KW-1185">Reference proteome</keyword>
<evidence type="ECO:0000313" key="2">
    <source>
        <dbReference type="Proteomes" id="UP000521199"/>
    </source>
</evidence>